<accession>I7LHJ9</accession>
<dbReference type="RefSeq" id="WP_008909348.1">
    <property type="nucleotide sequence ID" value="NZ_CAKP01000105.1"/>
</dbReference>
<gene>
    <name evidence="1" type="ORF">CAAU_2007</name>
</gene>
<comment type="caution">
    <text evidence="1">The sequence shown here is derived from an EMBL/GenBank/DDBJ whole genome shotgun (WGS) entry which is preliminary data.</text>
</comment>
<protein>
    <submittedName>
        <fullName evidence="1">Uncharacterized protein</fullName>
    </submittedName>
</protein>
<organism evidence="1 2">
    <name type="scientific">Caloramator australicus RC3</name>
    <dbReference type="NCBI Taxonomy" id="857293"/>
    <lineage>
        <taxon>Bacteria</taxon>
        <taxon>Bacillati</taxon>
        <taxon>Bacillota</taxon>
        <taxon>Clostridia</taxon>
        <taxon>Eubacteriales</taxon>
        <taxon>Clostridiaceae</taxon>
        <taxon>Caloramator</taxon>
    </lineage>
</organism>
<keyword evidence="2" id="KW-1185">Reference proteome</keyword>
<name>I7LHJ9_9CLOT</name>
<reference evidence="1 2" key="1">
    <citation type="journal article" date="2011" name="J. Bacteriol.">
        <title>Draft genome sequence of Caloramator australicus strain RC3T, a thermoanaerobe from the Great Artesian Basin of Australia.</title>
        <authorList>
            <person name="Ogg C.D."/>
            <person name="Patel B.K.C."/>
        </authorList>
    </citation>
    <scope>NUCLEOTIDE SEQUENCE [LARGE SCALE GENOMIC DNA]</scope>
    <source>
        <strain evidence="1 2">RC3</strain>
    </source>
</reference>
<dbReference type="AlphaFoldDB" id="I7LHJ9"/>
<dbReference type="EMBL" id="CAKP01000105">
    <property type="protein sequence ID" value="CCJ34091.1"/>
    <property type="molecule type" value="Genomic_DNA"/>
</dbReference>
<evidence type="ECO:0000313" key="2">
    <source>
        <dbReference type="Proteomes" id="UP000007652"/>
    </source>
</evidence>
<dbReference type="OrthoDB" id="1951184at2"/>
<proteinExistence type="predicted"/>
<evidence type="ECO:0000313" key="1">
    <source>
        <dbReference type="EMBL" id="CCJ34091.1"/>
    </source>
</evidence>
<dbReference type="Proteomes" id="UP000007652">
    <property type="component" value="Unassembled WGS sequence"/>
</dbReference>
<sequence>MKDQEKIVLFKEYMKQNGFDEKRINFNVKVVTTFKNNILDYFDETLDNFDSFTFDEFTDKVSLIDDEFGGREKIPLILNAMLDLTEFLKEYKFIKGGKIAYYKRMFTDVEYYLQKYDMLKGRKSEAKETIKNYLNSEFVKKVVKLTENAYLLDFKTMKLIDYFLNDVPISLSFDNCLINLVKDFLIKTEFLEVKNSNITVTKIGRMVSRLEPEERYAIILSNVFNLEKWVTEEKFFNIRNLFYVIYSVFSFKEEVLLHTKWEEDNIFILSKDEFRLDYILRDDTCKLYFDTFLVGLGLIEYVSENNIKKISITEIGKNIFKIVAKDLNIIIKNKIEYIASLIKYKKLDEAENEIKNFLLIYGEHPIVWDFWGQIAILKGNYLDAYEFLKHAYETANKKSKLVKSVVYHLVICCKRLKRDEEIKLYESKLAELK</sequence>